<sequence>MTEYCLRAEEFAMLSDEYDAYAIDFAYGLRMLHLCIESASDAFCEQMGYDDFAEWLDELAQRVSEGFQYLRLLPPMPV</sequence>
<proteinExistence type="predicted"/>
<protein>
    <submittedName>
        <fullName evidence="1">Uncharacterized protein</fullName>
    </submittedName>
</protein>
<dbReference type="Proteomes" id="UP000494365">
    <property type="component" value="Unassembled WGS sequence"/>
</dbReference>
<dbReference type="RefSeq" id="WP_175151276.1">
    <property type="nucleotide sequence ID" value="NZ_CADIKK010000019.1"/>
</dbReference>
<organism evidence="1 2">
    <name type="scientific">Paraburkholderia ultramafica</name>
    <dbReference type="NCBI Taxonomy" id="1544867"/>
    <lineage>
        <taxon>Bacteria</taxon>
        <taxon>Pseudomonadati</taxon>
        <taxon>Pseudomonadota</taxon>
        <taxon>Betaproteobacteria</taxon>
        <taxon>Burkholderiales</taxon>
        <taxon>Burkholderiaceae</taxon>
        <taxon>Paraburkholderia</taxon>
    </lineage>
</organism>
<evidence type="ECO:0000313" key="1">
    <source>
        <dbReference type="EMBL" id="CAB3795234.1"/>
    </source>
</evidence>
<name>A0A6S7BUU7_9BURK</name>
<dbReference type="AlphaFoldDB" id="A0A6S7BUU7"/>
<reference evidence="1 2" key="1">
    <citation type="submission" date="2020-04" db="EMBL/GenBank/DDBJ databases">
        <authorList>
            <person name="De Canck E."/>
        </authorList>
    </citation>
    <scope>NUCLEOTIDE SEQUENCE [LARGE SCALE GENOMIC DNA]</scope>
    <source>
        <strain evidence="1 2">LMG 28614</strain>
    </source>
</reference>
<gene>
    <name evidence="1" type="ORF">LMG28614_04130</name>
</gene>
<dbReference type="EMBL" id="CADIKK010000019">
    <property type="protein sequence ID" value="CAB3795234.1"/>
    <property type="molecule type" value="Genomic_DNA"/>
</dbReference>
<keyword evidence="2" id="KW-1185">Reference proteome</keyword>
<accession>A0A6S7BUU7</accession>
<evidence type="ECO:0000313" key="2">
    <source>
        <dbReference type="Proteomes" id="UP000494365"/>
    </source>
</evidence>